<organism evidence="3 4">
    <name type="scientific">Talaromyces proteolyticus</name>
    <dbReference type="NCBI Taxonomy" id="1131652"/>
    <lineage>
        <taxon>Eukaryota</taxon>
        <taxon>Fungi</taxon>
        <taxon>Dikarya</taxon>
        <taxon>Ascomycota</taxon>
        <taxon>Pezizomycotina</taxon>
        <taxon>Eurotiomycetes</taxon>
        <taxon>Eurotiomycetidae</taxon>
        <taxon>Eurotiales</taxon>
        <taxon>Trichocomaceae</taxon>
        <taxon>Talaromyces</taxon>
        <taxon>Talaromyces sect. Bacilispori</taxon>
    </lineage>
</organism>
<dbReference type="GO" id="GO:0003700">
    <property type="term" value="F:DNA-binding transcription factor activity"/>
    <property type="evidence" value="ECO:0007669"/>
    <property type="project" value="TreeGrafter"/>
</dbReference>
<dbReference type="RefSeq" id="XP_046076794.1">
    <property type="nucleotide sequence ID" value="XM_046210531.1"/>
</dbReference>
<comment type="subcellular location">
    <subcellularLocation>
        <location evidence="1">Nucleus</location>
    </subcellularLocation>
</comment>
<evidence type="ECO:0000313" key="3">
    <source>
        <dbReference type="EMBL" id="KAH8703776.1"/>
    </source>
</evidence>
<proteinExistence type="predicted"/>
<dbReference type="PANTHER" id="PTHR37534">
    <property type="entry name" value="TRANSCRIPTIONAL ACTIVATOR PROTEIN UGA3"/>
    <property type="match status" value="1"/>
</dbReference>
<keyword evidence="4" id="KW-1185">Reference proteome</keyword>
<evidence type="ECO:0000313" key="4">
    <source>
        <dbReference type="Proteomes" id="UP001201262"/>
    </source>
</evidence>
<dbReference type="GO" id="GO:0000976">
    <property type="term" value="F:transcription cis-regulatory region binding"/>
    <property type="evidence" value="ECO:0007669"/>
    <property type="project" value="TreeGrafter"/>
</dbReference>
<sequence length="498" mass="56638">MLYLLSHIDCVVANSSVQSGPFSVFPVYTPHLPPCIDNPIIRRNQPASSPSDERLSLIPAPSTSCQRPLAARLFHHYVTCVSTLLQPVGHLTNYYNIVYTPQAMIGAGNLFGPTILEPPSSTQSIFYSLLATAAFHLRGIQAEQTLNSREMDRIGRFCRMLAYQHLRRGLESTEDLQTAMAAVLSMVTIDVMEGNLLEYWHHLKGFQQLRLLQGATTSSKSIQTYLQTIFYFQSTLSQSTDCSLPQIPWPVDTRGSLMHIQALTAIPDIDNHLLQQTYSITSTLVMFIRLITCLSQHVSYFISEQLSLPKIFCDALATLEKNLHLYDIGCEKLINMTPIQSTLFRLHLLAFQQAIHIYYLTSLVLPLETQESHGTSCIELRVQRYARQVGNYLLRIEFLKRESTTPCDGFQTAPIPWPGFIASCEADPSQRQLWTEWWTGMLGYQIGNIHVLFEIVQDVWRSRDQLQGKETDKREYGEGRLPIWKRVLSRGKKRILAL</sequence>
<keyword evidence="2" id="KW-0539">Nucleus</keyword>
<name>A0AAD4Q4Z5_9EURO</name>
<reference evidence="3" key="1">
    <citation type="submission" date="2021-12" db="EMBL/GenBank/DDBJ databases">
        <title>Convergent genome expansion in fungi linked to evolution of root-endophyte symbiosis.</title>
        <authorList>
            <consortium name="DOE Joint Genome Institute"/>
            <person name="Ke Y.-H."/>
            <person name="Bonito G."/>
            <person name="Liao H.-L."/>
            <person name="Looney B."/>
            <person name="Rojas-Flechas A."/>
            <person name="Nash J."/>
            <person name="Hameed K."/>
            <person name="Schadt C."/>
            <person name="Martin F."/>
            <person name="Crous P.W."/>
            <person name="Miettinen O."/>
            <person name="Magnuson J.K."/>
            <person name="Labbe J."/>
            <person name="Jacobson D."/>
            <person name="Doktycz M.J."/>
            <person name="Veneault-Fourrey C."/>
            <person name="Kuo A."/>
            <person name="Mondo S."/>
            <person name="Calhoun S."/>
            <person name="Riley R."/>
            <person name="Ohm R."/>
            <person name="LaButti K."/>
            <person name="Andreopoulos B."/>
            <person name="Pangilinan J."/>
            <person name="Nolan M."/>
            <person name="Tritt A."/>
            <person name="Clum A."/>
            <person name="Lipzen A."/>
            <person name="Daum C."/>
            <person name="Barry K."/>
            <person name="Grigoriev I.V."/>
            <person name="Vilgalys R."/>
        </authorList>
    </citation>
    <scope>NUCLEOTIDE SEQUENCE</scope>
    <source>
        <strain evidence="3">PMI_201</strain>
    </source>
</reference>
<dbReference type="GeneID" id="70240818"/>
<dbReference type="PANTHER" id="PTHR37534:SF7">
    <property type="entry name" value="TRANSCRIPTIONAL ACTIVATOR PROTEIN UGA3"/>
    <property type="match status" value="1"/>
</dbReference>
<dbReference type="GO" id="GO:0045944">
    <property type="term" value="P:positive regulation of transcription by RNA polymerase II"/>
    <property type="evidence" value="ECO:0007669"/>
    <property type="project" value="TreeGrafter"/>
</dbReference>
<dbReference type="AlphaFoldDB" id="A0AAD4Q4Z5"/>
<dbReference type="GO" id="GO:0005634">
    <property type="term" value="C:nucleus"/>
    <property type="evidence" value="ECO:0007669"/>
    <property type="project" value="UniProtKB-SubCell"/>
</dbReference>
<evidence type="ECO:0000256" key="2">
    <source>
        <dbReference type="ARBA" id="ARBA00023242"/>
    </source>
</evidence>
<protein>
    <submittedName>
        <fullName evidence="3">Fungal-specific transcription factor domain-containing protein</fullName>
    </submittedName>
</protein>
<dbReference type="Proteomes" id="UP001201262">
    <property type="component" value="Unassembled WGS sequence"/>
</dbReference>
<gene>
    <name evidence="3" type="ORF">BGW36DRAFT_287779</name>
</gene>
<accession>A0AAD4Q4Z5</accession>
<comment type="caution">
    <text evidence="3">The sequence shown here is derived from an EMBL/GenBank/DDBJ whole genome shotgun (WGS) entry which is preliminary data.</text>
</comment>
<dbReference type="InterPro" id="IPR021858">
    <property type="entry name" value="Fun_TF"/>
</dbReference>
<evidence type="ECO:0000256" key="1">
    <source>
        <dbReference type="ARBA" id="ARBA00004123"/>
    </source>
</evidence>
<dbReference type="Pfam" id="PF11951">
    <property type="entry name" value="Fungal_trans_2"/>
    <property type="match status" value="1"/>
</dbReference>
<dbReference type="EMBL" id="JAJTJA010000002">
    <property type="protein sequence ID" value="KAH8703776.1"/>
    <property type="molecule type" value="Genomic_DNA"/>
</dbReference>